<protein>
    <submittedName>
        <fullName evidence="4">FXYD domain-containing ion transport regulator</fullName>
    </submittedName>
</protein>
<dbReference type="OrthoDB" id="6268551at2759"/>
<gene>
    <name evidence="2" type="ORF">HDID_LOCUS5313</name>
</gene>
<dbReference type="AlphaFoldDB" id="A0A0R3SK50"/>
<reference evidence="4" key="1">
    <citation type="submission" date="2017-02" db="UniProtKB">
        <authorList>
            <consortium name="WormBaseParasite"/>
        </authorList>
    </citation>
    <scope>IDENTIFICATION</scope>
</reference>
<accession>A0A0R3SK50</accession>
<evidence type="ECO:0000313" key="2">
    <source>
        <dbReference type="EMBL" id="VDL57631.1"/>
    </source>
</evidence>
<name>A0A0R3SK50_HYMDI</name>
<keyword evidence="1" id="KW-0812">Transmembrane</keyword>
<sequence length="116" mass="12327">MTTSTIPLKVQCEAFHLTGINKLRCAIAGTNDPAASKYVYILCSAEGVSVYTFIAELISHMERGEIPMTLTGGEMIGLGVAGISLFSLLITGCILLRNRSKGGTIITNAHNRGELV</sequence>
<dbReference type="EMBL" id="UYSG01002613">
    <property type="protein sequence ID" value="VDL57631.1"/>
    <property type="molecule type" value="Genomic_DNA"/>
</dbReference>
<evidence type="ECO:0000313" key="3">
    <source>
        <dbReference type="Proteomes" id="UP000274504"/>
    </source>
</evidence>
<organism evidence="4">
    <name type="scientific">Hymenolepis diminuta</name>
    <name type="common">Rat tapeworm</name>
    <dbReference type="NCBI Taxonomy" id="6216"/>
    <lineage>
        <taxon>Eukaryota</taxon>
        <taxon>Metazoa</taxon>
        <taxon>Spiralia</taxon>
        <taxon>Lophotrochozoa</taxon>
        <taxon>Platyhelminthes</taxon>
        <taxon>Cestoda</taxon>
        <taxon>Eucestoda</taxon>
        <taxon>Cyclophyllidea</taxon>
        <taxon>Hymenolepididae</taxon>
        <taxon>Hymenolepis</taxon>
    </lineage>
</organism>
<dbReference type="WBParaSite" id="HDID_0000531501-mRNA-1">
    <property type="protein sequence ID" value="HDID_0000531501-mRNA-1"/>
    <property type="gene ID" value="HDID_0000531501"/>
</dbReference>
<reference evidence="2 3" key="2">
    <citation type="submission" date="2018-11" db="EMBL/GenBank/DDBJ databases">
        <authorList>
            <consortium name="Pathogen Informatics"/>
        </authorList>
    </citation>
    <scope>NUCLEOTIDE SEQUENCE [LARGE SCALE GENOMIC DNA]</scope>
</reference>
<keyword evidence="1" id="KW-0472">Membrane</keyword>
<feature type="transmembrane region" description="Helical" evidence="1">
    <location>
        <begin position="75"/>
        <end position="96"/>
    </location>
</feature>
<keyword evidence="1" id="KW-1133">Transmembrane helix</keyword>
<evidence type="ECO:0000313" key="4">
    <source>
        <dbReference type="WBParaSite" id="HDID_0000531501-mRNA-1"/>
    </source>
</evidence>
<evidence type="ECO:0000256" key="1">
    <source>
        <dbReference type="SAM" id="Phobius"/>
    </source>
</evidence>
<proteinExistence type="predicted"/>
<dbReference type="Proteomes" id="UP000274504">
    <property type="component" value="Unassembled WGS sequence"/>
</dbReference>